<organism evidence="1 2">
    <name type="scientific">Melipona bicolor</name>
    <dbReference type="NCBI Taxonomy" id="60889"/>
    <lineage>
        <taxon>Eukaryota</taxon>
        <taxon>Metazoa</taxon>
        <taxon>Ecdysozoa</taxon>
        <taxon>Arthropoda</taxon>
        <taxon>Hexapoda</taxon>
        <taxon>Insecta</taxon>
        <taxon>Pterygota</taxon>
        <taxon>Neoptera</taxon>
        <taxon>Endopterygota</taxon>
        <taxon>Hymenoptera</taxon>
        <taxon>Apocrita</taxon>
        <taxon>Aculeata</taxon>
        <taxon>Apoidea</taxon>
        <taxon>Anthophila</taxon>
        <taxon>Apidae</taxon>
        <taxon>Melipona</taxon>
    </lineage>
</organism>
<evidence type="ECO:0000313" key="2">
    <source>
        <dbReference type="Proteomes" id="UP001177670"/>
    </source>
</evidence>
<protein>
    <submittedName>
        <fullName evidence="1">Uncharacterized protein</fullName>
    </submittedName>
</protein>
<name>A0AA40GH84_9HYME</name>
<accession>A0AA40GH84</accession>
<reference evidence="1" key="1">
    <citation type="submission" date="2021-10" db="EMBL/GenBank/DDBJ databases">
        <title>Melipona bicolor Genome sequencing and assembly.</title>
        <authorList>
            <person name="Araujo N.S."/>
            <person name="Arias M.C."/>
        </authorList>
    </citation>
    <scope>NUCLEOTIDE SEQUENCE</scope>
    <source>
        <strain evidence="1">USP_2M_L1-L4_2017</strain>
        <tissue evidence="1">Whole body</tissue>
    </source>
</reference>
<sequence length="85" mass="9740">MERNSKCGLSKGTHGTILIHGIVIIKVVARQIDMKGEVRMGNAPIWFDKECYKGRREGEKERRREVRRLLKNFTRTRGEGGSQIG</sequence>
<proteinExistence type="predicted"/>
<evidence type="ECO:0000313" key="1">
    <source>
        <dbReference type="EMBL" id="KAK1137768.1"/>
    </source>
</evidence>
<dbReference type="AlphaFoldDB" id="A0AA40GH84"/>
<dbReference type="EMBL" id="JAHYIQ010000001">
    <property type="protein sequence ID" value="KAK1137768.1"/>
    <property type="molecule type" value="Genomic_DNA"/>
</dbReference>
<dbReference type="Proteomes" id="UP001177670">
    <property type="component" value="Unassembled WGS sequence"/>
</dbReference>
<keyword evidence="2" id="KW-1185">Reference proteome</keyword>
<comment type="caution">
    <text evidence="1">The sequence shown here is derived from an EMBL/GenBank/DDBJ whole genome shotgun (WGS) entry which is preliminary data.</text>
</comment>
<gene>
    <name evidence="1" type="ORF">K0M31_002262</name>
</gene>